<dbReference type="Proteomes" id="UP000077002">
    <property type="component" value="Unassembled WGS sequence"/>
</dbReference>
<accession>A0A177FHP3</accession>
<feature type="compositionally biased region" description="Gly residues" evidence="1">
    <location>
        <begin position="212"/>
        <end position="228"/>
    </location>
</feature>
<proteinExistence type="predicted"/>
<feature type="compositionally biased region" description="Basic and acidic residues" evidence="1">
    <location>
        <begin position="183"/>
        <end position="194"/>
    </location>
</feature>
<protein>
    <submittedName>
        <fullName evidence="2">Uncharacterized protein</fullName>
    </submittedName>
</protein>
<comment type="caution">
    <text evidence="2">The sequence shown here is derived from an EMBL/GenBank/DDBJ whole genome shotgun (WGS) entry which is preliminary data.</text>
</comment>
<evidence type="ECO:0000313" key="2">
    <source>
        <dbReference type="EMBL" id="OAG43677.1"/>
    </source>
</evidence>
<feature type="compositionally biased region" description="Basic and acidic residues" evidence="1">
    <location>
        <begin position="12"/>
        <end position="24"/>
    </location>
</feature>
<gene>
    <name evidence="2" type="ORF">AYO21_01904</name>
</gene>
<reference evidence="2 3" key="1">
    <citation type="submission" date="2016-03" db="EMBL/GenBank/DDBJ databases">
        <title>Draft genome sequence of the Fonsecaea monophora CBS 269.37.</title>
        <authorList>
            <person name="Bombassaro A."/>
            <person name="Vinicius W.A."/>
            <person name="De Hoog S."/>
            <person name="Sun J."/>
            <person name="Souza E.M."/>
            <person name="Raittz R.T."/>
            <person name="Costa F."/>
            <person name="Leao A.C."/>
            <person name="Tadra-Sfeir M.Z."/>
            <person name="Baura V."/>
            <person name="Balsanelli E."/>
            <person name="Pedrosa F.O."/>
            <person name="Moreno L.F."/>
            <person name="Steffens M.B."/>
            <person name="Xi L."/>
            <person name="Bocca A.L."/>
            <person name="Felipe M.S."/>
            <person name="Teixeira M."/>
            <person name="Telles Filho F.Q."/>
            <person name="Azevedo C.M."/>
            <person name="Gomes R."/>
            <person name="Vicente V.A."/>
        </authorList>
    </citation>
    <scope>NUCLEOTIDE SEQUENCE [LARGE SCALE GENOMIC DNA]</scope>
    <source>
        <strain evidence="2 3">CBS 269.37</strain>
    </source>
</reference>
<evidence type="ECO:0000256" key="1">
    <source>
        <dbReference type="SAM" id="MobiDB-lite"/>
    </source>
</evidence>
<organism evidence="2 3">
    <name type="scientific">Fonsecaea monophora</name>
    <dbReference type="NCBI Taxonomy" id="254056"/>
    <lineage>
        <taxon>Eukaryota</taxon>
        <taxon>Fungi</taxon>
        <taxon>Dikarya</taxon>
        <taxon>Ascomycota</taxon>
        <taxon>Pezizomycotina</taxon>
        <taxon>Eurotiomycetes</taxon>
        <taxon>Chaetothyriomycetidae</taxon>
        <taxon>Chaetothyriales</taxon>
        <taxon>Herpotrichiellaceae</taxon>
        <taxon>Fonsecaea</taxon>
    </lineage>
</organism>
<feature type="region of interest" description="Disordered" evidence="1">
    <location>
        <begin position="1"/>
        <end position="53"/>
    </location>
</feature>
<dbReference type="GeneID" id="34597081"/>
<dbReference type="OrthoDB" id="4161385at2759"/>
<dbReference type="EMBL" id="LVKK01000008">
    <property type="protein sequence ID" value="OAG43677.1"/>
    <property type="molecule type" value="Genomic_DNA"/>
</dbReference>
<keyword evidence="3" id="KW-1185">Reference proteome</keyword>
<feature type="region of interest" description="Disordered" evidence="1">
    <location>
        <begin position="160"/>
        <end position="255"/>
    </location>
</feature>
<feature type="region of interest" description="Disordered" evidence="1">
    <location>
        <begin position="69"/>
        <end position="106"/>
    </location>
</feature>
<sequence length="255" mass="28808">MGNSYSTPADITSRDMQRWRRDGRPVLVDQQRRRQSPGGRYHDERNLRIVRDNSRNRFESDDTRWWGGSSGWHHRRDGASPPLRTGGRRSTRRHTDAGSAPAFRARPDWRSADDMFGGAETVYHGWQGGSRFFERGGRAERRRGPAVVVEEEDWFGSAPRRFTSSRGSGGHRSMPQSSFRGPWWHDAHPHDDYRGGQGMPRRRSNTHHGGAYMSGGLGRGDPMGGAWGGQESAPDRGRVGFRSDWPLLGNGRAED</sequence>
<dbReference type="AlphaFoldDB" id="A0A177FHP3"/>
<name>A0A177FHP3_9EURO</name>
<evidence type="ECO:0000313" key="3">
    <source>
        <dbReference type="Proteomes" id="UP000077002"/>
    </source>
</evidence>
<dbReference type="RefSeq" id="XP_022515629.1">
    <property type="nucleotide sequence ID" value="XM_022651885.1"/>
</dbReference>
<feature type="compositionally biased region" description="Polar residues" evidence="1">
    <location>
        <begin position="1"/>
        <end position="10"/>
    </location>
</feature>
<feature type="compositionally biased region" description="Basic and acidic residues" evidence="1">
    <location>
        <begin position="40"/>
        <end position="53"/>
    </location>
</feature>